<dbReference type="Pfam" id="PF12019">
    <property type="entry name" value="GspH"/>
    <property type="match status" value="1"/>
</dbReference>
<proteinExistence type="inferred from homology"/>
<sequence length="214" mass="22713">MFDPACLANPPRRGAAKRPIERGVTLIELVVVMVLLGAMAAMAMPNVMVWIRNTEIRNVATSLQTGLQRARAEAMRRNELVRFTLVDLGSSPVMSDACGDSANGTSWVVSLDDPDGKCGKAISDTVDPRILDRHVTTASPGVRVRGTSAAAVAADEVVFNGFGRVVGAGALTVIDVDNETAGDDYRALRIMLGPGGTMRMCEPKVSSKTDPRVC</sequence>
<evidence type="ECO:0000256" key="11">
    <source>
        <dbReference type="SAM" id="Phobius"/>
    </source>
</evidence>
<evidence type="ECO:0000313" key="14">
    <source>
        <dbReference type="Proteomes" id="UP000295357"/>
    </source>
</evidence>
<dbReference type="GO" id="GO:0015627">
    <property type="term" value="C:type II protein secretion system complex"/>
    <property type="evidence" value="ECO:0007669"/>
    <property type="project" value="InterPro"/>
</dbReference>
<reference evidence="13 14" key="1">
    <citation type="submission" date="2019-03" db="EMBL/GenBank/DDBJ databases">
        <title>Genomic Encyclopedia of Type Strains, Phase IV (KMG-IV): sequencing the most valuable type-strain genomes for metagenomic binning, comparative biology and taxonomic classification.</title>
        <authorList>
            <person name="Goeker M."/>
        </authorList>
    </citation>
    <scope>NUCLEOTIDE SEQUENCE [LARGE SCALE GENOMIC DNA]</scope>
    <source>
        <strain evidence="13 14">DSM 25082</strain>
    </source>
</reference>
<dbReference type="NCBIfam" id="TIGR02532">
    <property type="entry name" value="IV_pilin_GFxxxE"/>
    <property type="match status" value="1"/>
</dbReference>
<dbReference type="RefSeq" id="WP_162849519.1">
    <property type="nucleotide sequence ID" value="NZ_JAUFPJ010000003.1"/>
</dbReference>
<evidence type="ECO:0000256" key="1">
    <source>
        <dbReference type="ARBA" id="ARBA00004377"/>
    </source>
</evidence>
<keyword evidence="8 11" id="KW-0472">Membrane</keyword>
<evidence type="ECO:0000256" key="7">
    <source>
        <dbReference type="ARBA" id="ARBA00022989"/>
    </source>
</evidence>
<keyword evidence="3" id="KW-1003">Cell membrane</keyword>
<dbReference type="EMBL" id="SNXE01000005">
    <property type="protein sequence ID" value="TDP09335.1"/>
    <property type="molecule type" value="Genomic_DNA"/>
</dbReference>
<evidence type="ECO:0000313" key="13">
    <source>
        <dbReference type="EMBL" id="TDP09335.1"/>
    </source>
</evidence>
<dbReference type="InterPro" id="IPR012902">
    <property type="entry name" value="N_methyl_site"/>
</dbReference>
<dbReference type="Gene3D" id="3.55.40.10">
    <property type="entry name" value="minor pseudopilin epsh domain"/>
    <property type="match status" value="1"/>
</dbReference>
<protein>
    <recommendedName>
        <fullName evidence="2">Type II secretion system protein H</fullName>
    </recommendedName>
    <alternativeName>
        <fullName evidence="10">General secretion pathway protein H</fullName>
    </alternativeName>
</protein>
<keyword evidence="4" id="KW-0488">Methylation</keyword>
<keyword evidence="6 11" id="KW-0812">Transmembrane</keyword>
<evidence type="ECO:0000256" key="8">
    <source>
        <dbReference type="ARBA" id="ARBA00023136"/>
    </source>
</evidence>
<feature type="transmembrane region" description="Helical" evidence="11">
    <location>
        <begin position="26"/>
        <end position="51"/>
    </location>
</feature>
<dbReference type="Pfam" id="PF07963">
    <property type="entry name" value="N_methyl"/>
    <property type="match status" value="1"/>
</dbReference>
<evidence type="ECO:0000256" key="9">
    <source>
        <dbReference type="ARBA" id="ARBA00025772"/>
    </source>
</evidence>
<dbReference type="Proteomes" id="UP000295357">
    <property type="component" value="Unassembled WGS sequence"/>
</dbReference>
<accession>A0A4R6N3K7</accession>
<gene>
    <name evidence="13" type="ORF">DFR39_105173</name>
</gene>
<dbReference type="InterPro" id="IPR022346">
    <property type="entry name" value="T2SS_GspH"/>
</dbReference>
<dbReference type="GO" id="GO:0015628">
    <property type="term" value="P:protein secretion by the type II secretion system"/>
    <property type="evidence" value="ECO:0007669"/>
    <property type="project" value="InterPro"/>
</dbReference>
<keyword evidence="5" id="KW-0997">Cell inner membrane</keyword>
<comment type="caution">
    <text evidence="13">The sequence shown here is derived from an EMBL/GenBank/DDBJ whole genome shotgun (WGS) entry which is preliminary data.</text>
</comment>
<dbReference type="GO" id="GO:0005886">
    <property type="term" value="C:plasma membrane"/>
    <property type="evidence" value="ECO:0007669"/>
    <property type="project" value="UniProtKB-SubCell"/>
</dbReference>
<evidence type="ECO:0000256" key="6">
    <source>
        <dbReference type="ARBA" id="ARBA00022692"/>
    </source>
</evidence>
<name>A0A4R6N3K7_9BURK</name>
<evidence type="ECO:0000256" key="2">
    <source>
        <dbReference type="ARBA" id="ARBA00021549"/>
    </source>
</evidence>
<evidence type="ECO:0000259" key="12">
    <source>
        <dbReference type="Pfam" id="PF12019"/>
    </source>
</evidence>
<organism evidence="13 14">
    <name type="scientific">Roseateles asaccharophilus</name>
    <dbReference type="NCBI Taxonomy" id="582607"/>
    <lineage>
        <taxon>Bacteria</taxon>
        <taxon>Pseudomonadati</taxon>
        <taxon>Pseudomonadota</taxon>
        <taxon>Betaproteobacteria</taxon>
        <taxon>Burkholderiales</taxon>
        <taxon>Sphaerotilaceae</taxon>
        <taxon>Roseateles</taxon>
    </lineage>
</organism>
<comment type="subcellular location">
    <subcellularLocation>
        <location evidence="1">Cell inner membrane</location>
        <topology evidence="1">Single-pass membrane protein</topology>
    </subcellularLocation>
</comment>
<dbReference type="PROSITE" id="PS00409">
    <property type="entry name" value="PROKAR_NTER_METHYL"/>
    <property type="match status" value="1"/>
</dbReference>
<comment type="similarity">
    <text evidence="9">Belongs to the GSP H family.</text>
</comment>
<keyword evidence="14" id="KW-1185">Reference proteome</keyword>
<evidence type="ECO:0000256" key="5">
    <source>
        <dbReference type="ARBA" id="ARBA00022519"/>
    </source>
</evidence>
<keyword evidence="7 11" id="KW-1133">Transmembrane helix</keyword>
<feature type="domain" description="General secretion pathway GspH" evidence="12">
    <location>
        <begin position="60"/>
        <end position="196"/>
    </location>
</feature>
<evidence type="ECO:0000256" key="4">
    <source>
        <dbReference type="ARBA" id="ARBA00022481"/>
    </source>
</evidence>
<evidence type="ECO:0000256" key="3">
    <source>
        <dbReference type="ARBA" id="ARBA00022475"/>
    </source>
</evidence>
<dbReference type="SUPFAM" id="SSF54523">
    <property type="entry name" value="Pili subunits"/>
    <property type="match status" value="1"/>
</dbReference>
<evidence type="ECO:0000256" key="10">
    <source>
        <dbReference type="ARBA" id="ARBA00030775"/>
    </source>
</evidence>
<dbReference type="InterPro" id="IPR045584">
    <property type="entry name" value="Pilin-like"/>
</dbReference>
<dbReference type="AlphaFoldDB" id="A0A4R6N3K7"/>